<evidence type="ECO:0000256" key="3">
    <source>
        <dbReference type="ARBA" id="ARBA00022801"/>
    </source>
</evidence>
<evidence type="ECO:0000256" key="2">
    <source>
        <dbReference type="ARBA" id="ARBA00013064"/>
    </source>
</evidence>
<evidence type="ECO:0000313" key="7">
    <source>
        <dbReference type="EMBL" id="KAK7205461.1"/>
    </source>
</evidence>
<dbReference type="RefSeq" id="XP_064768494.1">
    <property type="nucleotide sequence ID" value="XM_064914107.1"/>
</dbReference>
<reference evidence="7 8" key="1">
    <citation type="submission" date="2024-03" db="EMBL/GenBank/DDBJ databases">
        <title>Genome-scale model development and genomic sequencing of the oleaginous clade Lipomyces.</title>
        <authorList>
            <consortium name="Lawrence Berkeley National Laboratory"/>
            <person name="Czajka J.J."/>
            <person name="Han Y."/>
            <person name="Kim J."/>
            <person name="Mondo S.J."/>
            <person name="Hofstad B.A."/>
            <person name="Robles A."/>
            <person name="Haridas S."/>
            <person name="Riley R."/>
            <person name="LaButti K."/>
            <person name="Pangilinan J."/>
            <person name="Andreopoulos W."/>
            <person name="Lipzen A."/>
            <person name="Yan J."/>
            <person name="Wang M."/>
            <person name="Ng V."/>
            <person name="Grigoriev I.V."/>
            <person name="Spatafora J.W."/>
            <person name="Magnuson J.K."/>
            <person name="Baker S.E."/>
            <person name="Pomraning K.R."/>
        </authorList>
    </citation>
    <scope>NUCLEOTIDE SEQUENCE [LARGE SCALE GENOMIC DNA]</scope>
    <source>
        <strain evidence="7 8">Phaff 52-87</strain>
    </source>
</reference>
<dbReference type="Proteomes" id="UP001498771">
    <property type="component" value="Unassembled WGS sequence"/>
</dbReference>
<organism evidence="7 8">
    <name type="scientific">Myxozyma melibiosi</name>
    <dbReference type="NCBI Taxonomy" id="54550"/>
    <lineage>
        <taxon>Eukaryota</taxon>
        <taxon>Fungi</taxon>
        <taxon>Dikarya</taxon>
        <taxon>Ascomycota</taxon>
        <taxon>Saccharomycotina</taxon>
        <taxon>Lipomycetes</taxon>
        <taxon>Lipomycetales</taxon>
        <taxon>Lipomycetaceae</taxon>
        <taxon>Myxozyma</taxon>
    </lineage>
</organism>
<dbReference type="PANTHER" id="PTHR45848:SF4">
    <property type="entry name" value="DUAL SPECIFICITY PROTEIN PHOSPHATASE 12"/>
    <property type="match status" value="1"/>
</dbReference>
<dbReference type="EMBL" id="JBBJBU010000005">
    <property type="protein sequence ID" value="KAK7205461.1"/>
    <property type="molecule type" value="Genomic_DNA"/>
</dbReference>
<gene>
    <name evidence="7" type="ORF">BZA70DRAFT_289383</name>
</gene>
<dbReference type="SMART" id="SM00195">
    <property type="entry name" value="DSPc"/>
    <property type="match status" value="1"/>
</dbReference>
<evidence type="ECO:0000259" key="6">
    <source>
        <dbReference type="PROSITE" id="PS50056"/>
    </source>
</evidence>
<dbReference type="GeneID" id="90039619"/>
<evidence type="ECO:0000256" key="4">
    <source>
        <dbReference type="ARBA" id="ARBA00022912"/>
    </source>
</evidence>
<feature type="domain" description="Tyrosine specific protein phosphatases" evidence="6">
    <location>
        <begin position="62"/>
        <end position="123"/>
    </location>
</feature>
<dbReference type="CDD" id="cd14498">
    <property type="entry name" value="DSP"/>
    <property type="match status" value="1"/>
</dbReference>
<dbReference type="InterPro" id="IPR029021">
    <property type="entry name" value="Prot-tyrosine_phosphatase-like"/>
</dbReference>
<keyword evidence="8" id="KW-1185">Reference proteome</keyword>
<dbReference type="InterPro" id="IPR000340">
    <property type="entry name" value="Dual-sp_phosphatase_cat-dom"/>
</dbReference>
<dbReference type="EC" id="3.1.3.48" evidence="2"/>
<dbReference type="PROSITE" id="PS50054">
    <property type="entry name" value="TYR_PHOSPHATASE_DUAL"/>
    <property type="match status" value="1"/>
</dbReference>
<dbReference type="SMART" id="SM00404">
    <property type="entry name" value="PTPc_motif"/>
    <property type="match status" value="1"/>
</dbReference>
<dbReference type="InterPro" id="IPR016130">
    <property type="entry name" value="Tyr_Pase_AS"/>
</dbReference>
<feature type="domain" description="Tyrosine-protein phosphatase" evidence="5">
    <location>
        <begin position="2"/>
        <end position="145"/>
    </location>
</feature>
<name>A0ABR1F6I8_9ASCO</name>
<dbReference type="Pfam" id="PF00782">
    <property type="entry name" value="DSPc"/>
    <property type="match status" value="1"/>
</dbReference>
<keyword evidence="4" id="KW-0904">Protein phosphatase</keyword>
<protein>
    <recommendedName>
        <fullName evidence="2">protein-tyrosine-phosphatase</fullName>
        <ecNumber evidence="2">3.1.3.48</ecNumber>
    </recommendedName>
</protein>
<dbReference type="InterPro" id="IPR016278">
    <property type="entry name" value="DUSP12"/>
</dbReference>
<dbReference type="PROSITE" id="PS00383">
    <property type="entry name" value="TYR_PHOSPHATASE_1"/>
    <property type="match status" value="1"/>
</dbReference>
<evidence type="ECO:0000256" key="1">
    <source>
        <dbReference type="ARBA" id="ARBA00008601"/>
    </source>
</evidence>
<dbReference type="PIRSF" id="PIRSF000941">
    <property type="entry name" value="DUSP12"/>
    <property type="match status" value="1"/>
</dbReference>
<comment type="similarity">
    <text evidence="1">Belongs to the protein-tyrosine phosphatase family. Non-receptor class dual specificity subfamily.</text>
</comment>
<proteinExistence type="inferred from homology"/>
<dbReference type="PANTHER" id="PTHR45848">
    <property type="entry name" value="DUAL SPECIFICITY PROTEIN PHOSPHATASE 12 FAMILY MEMBER"/>
    <property type="match status" value="1"/>
</dbReference>
<dbReference type="PROSITE" id="PS50056">
    <property type="entry name" value="TYR_PHOSPHATASE_2"/>
    <property type="match status" value="1"/>
</dbReference>
<sequence>MAMHKIPDYPIYIGSLLALQGQRSIKEAGITHILSILRDDVEPRLVADFEHKQIQLDDDEEEDILGVFNECFEFIDEGIAKGGNVLVHCIAGISRSGTICTAYIMRNEKISAPEAIEKIRQSRKIVSPNDSFREQLDIFEKDGFVVDDTKEGYRRWKLKKNAELATAAGSAPVLKDYSSTSEVDGKATELRCKKCRCPLATTNTVIRHEPPTNLPPPNTRAYYEAIKAGPYKTTVGPGMISIIGQSCMHYFLEPIRWMQPELERGELEGKFECPKCKTKVGSYRWQGMKCTCGAWVTPGISLQRGRVDEVRPFALPRA</sequence>
<keyword evidence="3" id="KW-0378">Hydrolase</keyword>
<accession>A0ABR1F6I8</accession>
<dbReference type="InterPro" id="IPR020422">
    <property type="entry name" value="TYR_PHOSPHATASE_DUAL_dom"/>
</dbReference>
<dbReference type="SUPFAM" id="SSF52799">
    <property type="entry name" value="(Phosphotyrosine protein) phosphatases II"/>
    <property type="match status" value="1"/>
</dbReference>
<evidence type="ECO:0000313" key="8">
    <source>
        <dbReference type="Proteomes" id="UP001498771"/>
    </source>
</evidence>
<dbReference type="Gene3D" id="3.90.190.10">
    <property type="entry name" value="Protein tyrosine phosphatase superfamily"/>
    <property type="match status" value="1"/>
</dbReference>
<dbReference type="InterPro" id="IPR003595">
    <property type="entry name" value="Tyr_Pase_cat"/>
</dbReference>
<dbReference type="InterPro" id="IPR000387">
    <property type="entry name" value="Tyr_Pase_dom"/>
</dbReference>
<evidence type="ECO:0000259" key="5">
    <source>
        <dbReference type="PROSITE" id="PS50054"/>
    </source>
</evidence>
<comment type="caution">
    <text evidence="7">The sequence shown here is derived from an EMBL/GenBank/DDBJ whole genome shotgun (WGS) entry which is preliminary data.</text>
</comment>